<dbReference type="Gene3D" id="3.40.640.10">
    <property type="entry name" value="Type I PLP-dependent aspartate aminotransferase-like (Major domain)"/>
    <property type="match status" value="1"/>
</dbReference>
<dbReference type="Gene3D" id="3.90.1150.10">
    <property type="entry name" value="Aspartate Aminotransferase, domain 1"/>
    <property type="match status" value="1"/>
</dbReference>
<dbReference type="PANTHER" id="PTHR43525">
    <property type="entry name" value="PROTEIN MALY"/>
    <property type="match status" value="1"/>
</dbReference>
<reference evidence="7" key="1">
    <citation type="submission" date="2013-03" db="EMBL/GenBank/DDBJ databases">
        <title>Draft genome sequence of the hydrogen-ethanol-producing anaerobic alkalithermophilic Caloramator celere.</title>
        <authorList>
            <person name="Ciranna A."/>
            <person name="Larjo A."/>
            <person name="Kivisto A."/>
            <person name="Santala V."/>
            <person name="Roos C."/>
            <person name="Karp M."/>
        </authorList>
    </citation>
    <scope>NUCLEOTIDE SEQUENCE [LARGE SCALE GENOMIC DNA]</scope>
    <source>
        <strain evidence="7">DSM 8682</strain>
    </source>
</reference>
<dbReference type="PANTHER" id="PTHR43525:SF1">
    <property type="entry name" value="PROTEIN MALY"/>
    <property type="match status" value="1"/>
</dbReference>
<dbReference type="InterPro" id="IPR015424">
    <property type="entry name" value="PyrdxlP-dep_Trfase"/>
</dbReference>
<dbReference type="InterPro" id="IPR015422">
    <property type="entry name" value="PyrdxlP-dep_Trfase_small"/>
</dbReference>
<keyword evidence="7" id="KW-0032">Aminotransferase</keyword>
<organism evidence="7 8">
    <name type="scientific">Thermobrachium celere DSM 8682</name>
    <dbReference type="NCBI Taxonomy" id="941824"/>
    <lineage>
        <taxon>Bacteria</taxon>
        <taxon>Bacillati</taxon>
        <taxon>Bacillota</taxon>
        <taxon>Clostridia</taxon>
        <taxon>Eubacteriales</taxon>
        <taxon>Clostridiaceae</taxon>
        <taxon>Thermobrachium</taxon>
    </lineage>
</organism>
<dbReference type="EMBL" id="CAVN010000149">
    <property type="protein sequence ID" value="CDF59265.1"/>
    <property type="molecule type" value="Genomic_DNA"/>
</dbReference>
<dbReference type="AlphaFoldDB" id="R7RUW7"/>
<dbReference type="InterPro" id="IPR027619">
    <property type="entry name" value="C-S_lyase_PatB-like"/>
</dbReference>
<dbReference type="SUPFAM" id="SSF53383">
    <property type="entry name" value="PLP-dependent transferases"/>
    <property type="match status" value="1"/>
</dbReference>
<dbReference type="EC" id="4.4.1.13" evidence="2"/>
<keyword evidence="7" id="KW-0808">Transferase</keyword>
<dbReference type="InterPro" id="IPR015421">
    <property type="entry name" value="PyrdxlP-dep_Trfase_major"/>
</dbReference>
<dbReference type="InterPro" id="IPR051798">
    <property type="entry name" value="Class-II_PLP-Dep_Aminotrans"/>
</dbReference>
<dbReference type="Pfam" id="PF00155">
    <property type="entry name" value="Aminotran_1_2"/>
    <property type="match status" value="1"/>
</dbReference>
<evidence type="ECO:0000259" key="6">
    <source>
        <dbReference type="Pfam" id="PF00155"/>
    </source>
</evidence>
<dbReference type="OrthoDB" id="9802872at2"/>
<comment type="similarity">
    <text evidence="5">Belongs to the class-II pyridoxal-phosphate-dependent aminotransferase family. MalY/PatB cystathionine beta-lyase subfamily.</text>
</comment>
<sequence>MKYNFDKKVDRSKNHSAKWSEMDRHFISNDLIPLWVADMDFEVAPEIYEAMKEKLEQRIFGYVYRPDSYYQSACDWTKRRYGYEIDQKTLIHSPGVIPSISLIIRLFTNSSDKILIQPPVYQPFSSVVKKNKRTLVTNPLKEVNGRYIIDFDDFEEKCKDPDLKWFILCNPHNPVGRVWTKEELTRMAEICLKYNVRVISDEIWRDIVYKDYKFTPFASLSKEVEDITITCFSPTKTFNIAGLQASFVQFPRKEELEAFQDELAVLDIRRNNAFSLVAIEAGYRKGEGWLNALIDYLEENYNFLERYIKENIPKLKIIKPEGTYLVWLDFREFKLSDKEISRLLQEKAKVALQEGSIFGEEGRGFQRINIACPRYLLEEAIVRIKNVFSKI</sequence>
<keyword evidence="4" id="KW-0456">Lyase</keyword>
<protein>
    <recommendedName>
        <fullName evidence="2">cysteine-S-conjugate beta-lyase</fullName>
        <ecNumber evidence="2">4.4.1.13</ecNumber>
    </recommendedName>
</protein>
<dbReference type="InterPro" id="IPR004839">
    <property type="entry name" value="Aminotransferase_I/II_large"/>
</dbReference>
<dbReference type="CDD" id="cd00609">
    <property type="entry name" value="AAT_like"/>
    <property type="match status" value="1"/>
</dbReference>
<dbReference type="RefSeq" id="WP_018666561.1">
    <property type="nucleotide sequence ID" value="NZ_HF952039.1"/>
</dbReference>
<gene>
    <name evidence="7" type="ORF">TCEL_02333</name>
</gene>
<dbReference type="NCBIfam" id="TIGR04350">
    <property type="entry name" value="C_S_lyase_PatB"/>
    <property type="match status" value="1"/>
</dbReference>
<dbReference type="GO" id="GO:0008483">
    <property type="term" value="F:transaminase activity"/>
    <property type="evidence" value="ECO:0007669"/>
    <property type="project" value="UniProtKB-KW"/>
</dbReference>
<evidence type="ECO:0000313" key="7">
    <source>
        <dbReference type="EMBL" id="CDF59265.1"/>
    </source>
</evidence>
<evidence type="ECO:0000256" key="5">
    <source>
        <dbReference type="ARBA" id="ARBA00037974"/>
    </source>
</evidence>
<comment type="caution">
    <text evidence="7">The sequence shown here is derived from an EMBL/GenBank/DDBJ whole genome shotgun (WGS) entry which is preliminary data.</text>
</comment>
<dbReference type="GO" id="GO:0047804">
    <property type="term" value="F:cysteine-S-conjugate beta-lyase activity"/>
    <property type="evidence" value="ECO:0007669"/>
    <property type="project" value="UniProtKB-EC"/>
</dbReference>
<dbReference type="Proteomes" id="UP000014923">
    <property type="component" value="Unassembled WGS sequence"/>
</dbReference>
<keyword evidence="8" id="KW-1185">Reference proteome</keyword>
<keyword evidence="3" id="KW-0663">Pyridoxal phosphate</keyword>
<evidence type="ECO:0000256" key="4">
    <source>
        <dbReference type="ARBA" id="ARBA00023239"/>
    </source>
</evidence>
<name>R7RUW7_9CLOT</name>
<dbReference type="GO" id="GO:0030170">
    <property type="term" value="F:pyridoxal phosphate binding"/>
    <property type="evidence" value="ECO:0007669"/>
    <property type="project" value="InterPro"/>
</dbReference>
<evidence type="ECO:0000256" key="1">
    <source>
        <dbReference type="ARBA" id="ARBA00001933"/>
    </source>
</evidence>
<evidence type="ECO:0000256" key="2">
    <source>
        <dbReference type="ARBA" id="ARBA00012224"/>
    </source>
</evidence>
<dbReference type="eggNOG" id="COG1168">
    <property type="taxonomic scope" value="Bacteria"/>
</dbReference>
<proteinExistence type="inferred from homology"/>
<comment type="cofactor">
    <cofactor evidence="1">
        <name>pyridoxal 5'-phosphate</name>
        <dbReference type="ChEBI" id="CHEBI:597326"/>
    </cofactor>
</comment>
<accession>R7RUW7</accession>
<evidence type="ECO:0000256" key="3">
    <source>
        <dbReference type="ARBA" id="ARBA00022898"/>
    </source>
</evidence>
<evidence type="ECO:0000313" key="8">
    <source>
        <dbReference type="Proteomes" id="UP000014923"/>
    </source>
</evidence>
<feature type="domain" description="Aminotransferase class I/classII large" evidence="6">
    <location>
        <begin position="30"/>
        <end position="384"/>
    </location>
</feature>
<dbReference type="HOGENOM" id="CLU_017584_15_0_9"/>